<sequence>MTLRAVATSTSPASNALPTPDHNLSCILPHCNRCAPAFLPTSCPPGATSSTSHCLGAGQRLTATSYYPVHLSASSWFPYHSSTPLTRAHNPTTSPPATLAVNLLPPSLPLIPSYNPGVTPGLSRYLGLPSTAFNTVPSFTTTALL</sequence>
<gene>
    <name evidence="1" type="ORF">K503DRAFT_771681</name>
</gene>
<dbReference type="EMBL" id="KV448363">
    <property type="protein sequence ID" value="OAX37261.1"/>
    <property type="molecule type" value="Genomic_DNA"/>
</dbReference>
<proteinExistence type="predicted"/>
<evidence type="ECO:0000313" key="2">
    <source>
        <dbReference type="Proteomes" id="UP000092154"/>
    </source>
</evidence>
<name>A0A1B7MXH2_9AGAM</name>
<organism evidence="1 2">
    <name type="scientific">Rhizopogon vinicolor AM-OR11-026</name>
    <dbReference type="NCBI Taxonomy" id="1314800"/>
    <lineage>
        <taxon>Eukaryota</taxon>
        <taxon>Fungi</taxon>
        <taxon>Dikarya</taxon>
        <taxon>Basidiomycota</taxon>
        <taxon>Agaricomycotina</taxon>
        <taxon>Agaricomycetes</taxon>
        <taxon>Agaricomycetidae</taxon>
        <taxon>Boletales</taxon>
        <taxon>Suillineae</taxon>
        <taxon>Rhizopogonaceae</taxon>
        <taxon>Rhizopogon</taxon>
    </lineage>
</organism>
<accession>A0A1B7MXH2</accession>
<keyword evidence="2" id="KW-1185">Reference proteome</keyword>
<dbReference type="InParanoid" id="A0A1B7MXH2"/>
<protein>
    <submittedName>
        <fullName evidence="1">Uncharacterized protein</fullName>
    </submittedName>
</protein>
<dbReference type="AlphaFoldDB" id="A0A1B7MXH2"/>
<dbReference type="Proteomes" id="UP000092154">
    <property type="component" value="Unassembled WGS sequence"/>
</dbReference>
<reference evidence="1 2" key="1">
    <citation type="submission" date="2016-06" db="EMBL/GenBank/DDBJ databases">
        <title>Comparative genomics of the ectomycorrhizal sister species Rhizopogon vinicolor and Rhizopogon vesiculosus (Basidiomycota: Boletales) reveals a divergence of the mating type B locus.</title>
        <authorList>
            <consortium name="DOE Joint Genome Institute"/>
            <person name="Mujic A.B."/>
            <person name="Kuo A."/>
            <person name="Tritt A."/>
            <person name="Lipzen A."/>
            <person name="Chen C."/>
            <person name="Johnson J."/>
            <person name="Sharma A."/>
            <person name="Barry K."/>
            <person name="Grigoriev I.V."/>
            <person name="Spatafora J.W."/>
        </authorList>
    </citation>
    <scope>NUCLEOTIDE SEQUENCE [LARGE SCALE GENOMIC DNA]</scope>
    <source>
        <strain evidence="1 2">AM-OR11-026</strain>
    </source>
</reference>
<evidence type="ECO:0000313" key="1">
    <source>
        <dbReference type="EMBL" id="OAX37261.1"/>
    </source>
</evidence>